<evidence type="ECO:0000256" key="2">
    <source>
        <dbReference type="ARBA" id="ARBA00012862"/>
    </source>
</evidence>
<gene>
    <name evidence="6" type="primary">rbsD</name>
    <name evidence="6" type="ORF">AUR04nite_13570</name>
</gene>
<keyword evidence="3" id="KW-0963">Cytoplasm</keyword>
<dbReference type="InterPro" id="IPR023064">
    <property type="entry name" value="D-ribose_pyranase"/>
</dbReference>
<evidence type="ECO:0000256" key="3">
    <source>
        <dbReference type="ARBA" id="ARBA00022490"/>
    </source>
</evidence>
<comment type="caution">
    <text evidence="6">The sequence shown here is derived from an EMBL/GenBank/DDBJ whole genome shotgun (WGS) entry which is preliminary data.</text>
</comment>
<evidence type="ECO:0000313" key="7">
    <source>
        <dbReference type="Proteomes" id="UP000316612"/>
    </source>
</evidence>
<dbReference type="EC" id="5.4.99.62" evidence="2"/>
<dbReference type="GO" id="GO:0016872">
    <property type="term" value="F:intramolecular lyase activity"/>
    <property type="evidence" value="ECO:0007669"/>
    <property type="project" value="InterPro"/>
</dbReference>
<dbReference type="AlphaFoldDB" id="A0A4Y4DQG6"/>
<accession>A0A4Y4DQG6</accession>
<dbReference type="GO" id="GO:0019303">
    <property type="term" value="P:D-ribose catabolic process"/>
    <property type="evidence" value="ECO:0007669"/>
    <property type="project" value="TreeGrafter"/>
</dbReference>
<organism evidence="6 7">
    <name type="scientific">Glutamicibacter uratoxydans</name>
    <name type="common">Arthrobacter uratoxydans</name>
    <dbReference type="NCBI Taxonomy" id="43667"/>
    <lineage>
        <taxon>Bacteria</taxon>
        <taxon>Bacillati</taxon>
        <taxon>Actinomycetota</taxon>
        <taxon>Actinomycetes</taxon>
        <taxon>Micrococcales</taxon>
        <taxon>Micrococcaceae</taxon>
        <taxon>Glutamicibacter</taxon>
    </lineage>
</organism>
<dbReference type="Proteomes" id="UP000316612">
    <property type="component" value="Unassembled WGS sequence"/>
</dbReference>
<dbReference type="Pfam" id="PF05025">
    <property type="entry name" value="RbsD_FucU"/>
    <property type="match status" value="1"/>
</dbReference>
<reference evidence="6 7" key="1">
    <citation type="submission" date="2019-06" db="EMBL/GenBank/DDBJ databases">
        <title>Whole genome shotgun sequence of Glutamicibacter uratoxydans NBRC 15515.</title>
        <authorList>
            <person name="Hosoyama A."/>
            <person name="Uohara A."/>
            <person name="Ohji S."/>
            <person name="Ichikawa N."/>
        </authorList>
    </citation>
    <scope>NUCLEOTIDE SEQUENCE [LARGE SCALE GENOMIC DNA]</scope>
    <source>
        <strain evidence="6 7">NBRC 15515</strain>
    </source>
</reference>
<evidence type="ECO:0000256" key="1">
    <source>
        <dbReference type="ARBA" id="ARBA00000223"/>
    </source>
</evidence>
<name>A0A4Y4DQG6_GLUUR</name>
<sequence>MLKTDILNAPLLAALATLGHTDTVIIADYGLPLPAGTPVVDLALVKGQLSFTAVLDVLARNLVIEHSTLASEAKGTAVYGWCTEAGLEPGFISHEELKAQITNAKLVVRTGEATAYANVILRSGVPF</sequence>
<evidence type="ECO:0000313" key="6">
    <source>
        <dbReference type="EMBL" id="GED05825.1"/>
    </source>
</evidence>
<dbReference type="InterPro" id="IPR007721">
    <property type="entry name" value="RbsD_FucU"/>
</dbReference>
<dbReference type="SUPFAM" id="SSF102546">
    <property type="entry name" value="RbsD-like"/>
    <property type="match status" value="1"/>
</dbReference>
<protein>
    <recommendedName>
        <fullName evidence="2">D-ribose pyranase</fullName>
        <ecNumber evidence="2">5.4.99.62</ecNumber>
    </recommendedName>
</protein>
<comment type="catalytic activity">
    <reaction evidence="1">
        <text>beta-D-ribopyranose = beta-D-ribofuranose</text>
        <dbReference type="Rhea" id="RHEA:25432"/>
        <dbReference type="ChEBI" id="CHEBI:27476"/>
        <dbReference type="ChEBI" id="CHEBI:47002"/>
        <dbReference type="EC" id="5.4.99.62"/>
    </reaction>
</comment>
<dbReference type="PANTHER" id="PTHR37831">
    <property type="entry name" value="D-RIBOSE PYRANASE"/>
    <property type="match status" value="1"/>
</dbReference>
<dbReference type="PANTHER" id="PTHR37831:SF1">
    <property type="entry name" value="D-RIBOSE PYRANASE"/>
    <property type="match status" value="1"/>
</dbReference>
<dbReference type="RefSeq" id="WP_141363291.1">
    <property type="nucleotide sequence ID" value="NZ_BAAAJL010000003.1"/>
</dbReference>
<dbReference type="GO" id="GO:0062193">
    <property type="term" value="F:D-ribose pyranase activity"/>
    <property type="evidence" value="ECO:0007669"/>
    <property type="project" value="UniProtKB-EC"/>
</dbReference>
<dbReference type="GO" id="GO:0048029">
    <property type="term" value="F:monosaccharide binding"/>
    <property type="evidence" value="ECO:0007669"/>
    <property type="project" value="InterPro"/>
</dbReference>
<proteinExistence type="predicted"/>
<dbReference type="InterPro" id="IPR023750">
    <property type="entry name" value="RbsD-like_sf"/>
</dbReference>
<keyword evidence="4" id="KW-0413">Isomerase</keyword>
<keyword evidence="5" id="KW-0119">Carbohydrate metabolism</keyword>
<dbReference type="EMBL" id="BJNY01000007">
    <property type="protein sequence ID" value="GED05825.1"/>
    <property type="molecule type" value="Genomic_DNA"/>
</dbReference>
<evidence type="ECO:0000256" key="5">
    <source>
        <dbReference type="ARBA" id="ARBA00023277"/>
    </source>
</evidence>
<keyword evidence="7" id="KW-1185">Reference proteome</keyword>
<dbReference type="OrthoDB" id="9805009at2"/>
<dbReference type="NCBIfam" id="NF008761">
    <property type="entry name" value="PRK11797.1"/>
    <property type="match status" value="1"/>
</dbReference>
<evidence type="ECO:0000256" key="4">
    <source>
        <dbReference type="ARBA" id="ARBA00023235"/>
    </source>
</evidence>
<dbReference type="Gene3D" id="3.40.1650.10">
    <property type="entry name" value="RbsD-like domain"/>
    <property type="match status" value="1"/>
</dbReference>
<dbReference type="GO" id="GO:0005829">
    <property type="term" value="C:cytosol"/>
    <property type="evidence" value="ECO:0007669"/>
    <property type="project" value="TreeGrafter"/>
</dbReference>